<keyword evidence="10 17" id="KW-0067">ATP-binding</keyword>
<reference evidence="22 23" key="1">
    <citation type="submission" date="2018-07" db="EMBL/GenBank/DDBJ databases">
        <title>New species, Clostridium PI-S10-A1B.</title>
        <authorList>
            <person name="Krishna G."/>
            <person name="Summeta K."/>
            <person name="Shikha S."/>
            <person name="Prabhu P.B."/>
            <person name="Suresh K."/>
        </authorList>
    </citation>
    <scope>NUCLEOTIDE SEQUENCE [LARGE SCALE GENOMIC DNA]</scope>
    <source>
        <strain evidence="22 23">PI-S10-A1B</strain>
    </source>
</reference>
<accession>A0A3E2NAQ1</accession>
<dbReference type="Gene3D" id="3.40.1190.10">
    <property type="entry name" value="Mur-like, catalytic domain"/>
    <property type="match status" value="1"/>
</dbReference>
<keyword evidence="9 17" id="KW-0547">Nucleotide-binding</keyword>
<dbReference type="PANTHER" id="PTHR43692:SF1">
    <property type="entry name" value="UDP-N-ACETYLMURAMOYLALANINE--D-GLUTAMATE LIGASE"/>
    <property type="match status" value="1"/>
</dbReference>
<evidence type="ECO:0000256" key="6">
    <source>
        <dbReference type="ARBA" id="ARBA00015655"/>
    </source>
</evidence>
<dbReference type="GO" id="GO:0005524">
    <property type="term" value="F:ATP binding"/>
    <property type="evidence" value="ECO:0007669"/>
    <property type="project" value="UniProtKB-UniRule"/>
</dbReference>
<proteinExistence type="inferred from homology"/>
<evidence type="ECO:0000256" key="10">
    <source>
        <dbReference type="ARBA" id="ARBA00022840"/>
    </source>
</evidence>
<dbReference type="AlphaFoldDB" id="A0A3E2NAQ1"/>
<keyword evidence="12 17" id="KW-0573">Peptidoglycan synthesis</keyword>
<dbReference type="EMBL" id="QOHO01000049">
    <property type="protein sequence ID" value="RFZ78014.1"/>
    <property type="molecule type" value="Genomic_DNA"/>
</dbReference>
<feature type="domain" description="Mur ligase C-terminal" evidence="19">
    <location>
        <begin position="311"/>
        <end position="425"/>
    </location>
</feature>
<evidence type="ECO:0000313" key="21">
    <source>
        <dbReference type="EMBL" id="GLB30469.1"/>
    </source>
</evidence>
<dbReference type="Gene3D" id="3.90.190.20">
    <property type="entry name" value="Mur ligase, C-terminal domain"/>
    <property type="match status" value="1"/>
</dbReference>
<dbReference type="GO" id="GO:0051301">
    <property type="term" value="P:cell division"/>
    <property type="evidence" value="ECO:0007669"/>
    <property type="project" value="UniProtKB-KW"/>
</dbReference>
<evidence type="ECO:0000256" key="15">
    <source>
        <dbReference type="ARBA" id="ARBA00032324"/>
    </source>
</evidence>
<dbReference type="EC" id="6.3.2.9" evidence="5 17"/>
<keyword evidence="13 17" id="KW-0961">Cell wall biogenesis/degradation</keyword>
<evidence type="ECO:0000313" key="23">
    <source>
        <dbReference type="Proteomes" id="UP000260680"/>
    </source>
</evidence>
<dbReference type="InterPro" id="IPR005762">
    <property type="entry name" value="MurD"/>
</dbReference>
<dbReference type="InterPro" id="IPR013221">
    <property type="entry name" value="Mur_ligase_cen"/>
</dbReference>
<evidence type="ECO:0000256" key="3">
    <source>
        <dbReference type="ARBA" id="ARBA00004752"/>
    </source>
</evidence>
<evidence type="ECO:0000256" key="5">
    <source>
        <dbReference type="ARBA" id="ARBA00012212"/>
    </source>
</evidence>
<dbReference type="GO" id="GO:0005737">
    <property type="term" value="C:cytoplasm"/>
    <property type="evidence" value="ECO:0007669"/>
    <property type="project" value="UniProtKB-SubCell"/>
</dbReference>
<keyword evidence="17 18" id="KW-0132">Cell division</keyword>
<dbReference type="NCBIfam" id="TIGR01087">
    <property type="entry name" value="murD"/>
    <property type="match status" value="1"/>
</dbReference>
<protein>
    <recommendedName>
        <fullName evidence="6 17">UDP-N-acetylmuramoylalanine--D-glutamate ligase</fullName>
        <ecNumber evidence="5 17">6.3.2.9</ecNumber>
    </recommendedName>
    <alternativeName>
        <fullName evidence="15 17">D-glutamic acid-adding enzyme</fullName>
    </alternativeName>
    <alternativeName>
        <fullName evidence="14 17">UDP-N-acetylmuramoyl-L-alanyl-D-glutamate synthetase</fullName>
    </alternativeName>
</protein>
<reference evidence="21 24" key="2">
    <citation type="journal article" date="2024" name="Int. J. Syst. Evol. Microbiol.">
        <title>Lacrimispora brassicae sp. nov. isolated from fermented cabbage, and proposal of Clostridium indicum Gundawar et al. 2019 and Clostridium methoxybenzovorans Mechichi et al. 1999 as heterotypic synonyms of Lacrimispora amygdalina (Parshina et al. 2003) Haas and Blanchard 2020 and Lacrimispora indolis (McClung and McCoy 1957) Haas and Blanchard 2020, respectively.</title>
        <authorList>
            <person name="Kobayashi H."/>
            <person name="Tanizawa Y."/>
            <person name="Sakamoto M."/>
            <person name="Ohkuma M."/>
            <person name="Tohno M."/>
        </authorList>
    </citation>
    <scope>NUCLEOTIDE SEQUENCE [LARGE SCALE GENOMIC DNA]</scope>
    <source>
        <strain evidence="21 24">DSM 12857</strain>
    </source>
</reference>
<comment type="pathway">
    <text evidence="3 17 18">Cell wall biogenesis; peptidoglycan biosynthesis.</text>
</comment>
<evidence type="ECO:0000259" key="20">
    <source>
        <dbReference type="Pfam" id="PF08245"/>
    </source>
</evidence>
<dbReference type="GO" id="GO:0009252">
    <property type="term" value="P:peptidoglycan biosynthetic process"/>
    <property type="evidence" value="ECO:0007669"/>
    <property type="project" value="UniProtKB-UniRule"/>
</dbReference>
<keyword evidence="7 17" id="KW-0963">Cytoplasm</keyword>
<evidence type="ECO:0000256" key="13">
    <source>
        <dbReference type="ARBA" id="ARBA00023316"/>
    </source>
</evidence>
<evidence type="ECO:0000256" key="1">
    <source>
        <dbReference type="ARBA" id="ARBA00002734"/>
    </source>
</evidence>
<comment type="catalytic activity">
    <reaction evidence="16 17 18">
        <text>UDP-N-acetyl-alpha-D-muramoyl-L-alanine + D-glutamate + ATP = UDP-N-acetyl-alpha-D-muramoyl-L-alanyl-D-glutamate + ADP + phosphate + H(+)</text>
        <dbReference type="Rhea" id="RHEA:16429"/>
        <dbReference type="ChEBI" id="CHEBI:15378"/>
        <dbReference type="ChEBI" id="CHEBI:29986"/>
        <dbReference type="ChEBI" id="CHEBI:30616"/>
        <dbReference type="ChEBI" id="CHEBI:43474"/>
        <dbReference type="ChEBI" id="CHEBI:83898"/>
        <dbReference type="ChEBI" id="CHEBI:83900"/>
        <dbReference type="ChEBI" id="CHEBI:456216"/>
        <dbReference type="EC" id="6.3.2.9"/>
    </reaction>
</comment>
<keyword evidence="24" id="KW-1185">Reference proteome</keyword>
<evidence type="ECO:0000313" key="22">
    <source>
        <dbReference type="EMBL" id="RFZ78014.1"/>
    </source>
</evidence>
<evidence type="ECO:0000256" key="11">
    <source>
        <dbReference type="ARBA" id="ARBA00022960"/>
    </source>
</evidence>
<dbReference type="SUPFAM" id="SSF51984">
    <property type="entry name" value="MurCD N-terminal domain"/>
    <property type="match status" value="1"/>
</dbReference>
<dbReference type="Proteomes" id="UP000260680">
    <property type="component" value="Unassembled WGS sequence"/>
</dbReference>
<dbReference type="EMBL" id="BRPJ01000037">
    <property type="protein sequence ID" value="GLB30469.1"/>
    <property type="molecule type" value="Genomic_DNA"/>
</dbReference>
<dbReference type="PANTHER" id="PTHR43692">
    <property type="entry name" value="UDP-N-ACETYLMURAMOYLALANINE--D-GLUTAMATE LIGASE"/>
    <property type="match status" value="1"/>
</dbReference>
<dbReference type="SUPFAM" id="SSF53244">
    <property type="entry name" value="MurD-like peptide ligases, peptide-binding domain"/>
    <property type="match status" value="1"/>
</dbReference>
<comment type="caution">
    <text evidence="22">The sequence shown here is derived from an EMBL/GenBank/DDBJ whole genome shotgun (WGS) entry which is preliminary data.</text>
</comment>
<keyword evidence="17 18" id="KW-0131">Cell cycle</keyword>
<organism evidence="22 23">
    <name type="scientific">Lacrimispora amygdalina</name>
    <dbReference type="NCBI Taxonomy" id="253257"/>
    <lineage>
        <taxon>Bacteria</taxon>
        <taxon>Bacillati</taxon>
        <taxon>Bacillota</taxon>
        <taxon>Clostridia</taxon>
        <taxon>Lachnospirales</taxon>
        <taxon>Lachnospiraceae</taxon>
        <taxon>Lacrimispora</taxon>
    </lineage>
</organism>
<dbReference type="GO" id="GO:0071555">
    <property type="term" value="P:cell wall organization"/>
    <property type="evidence" value="ECO:0007669"/>
    <property type="project" value="UniProtKB-KW"/>
</dbReference>
<dbReference type="Pfam" id="PF02875">
    <property type="entry name" value="Mur_ligase_C"/>
    <property type="match status" value="1"/>
</dbReference>
<evidence type="ECO:0000256" key="9">
    <source>
        <dbReference type="ARBA" id="ARBA00022741"/>
    </source>
</evidence>
<dbReference type="Pfam" id="PF08245">
    <property type="entry name" value="Mur_ligase_M"/>
    <property type="match status" value="1"/>
</dbReference>
<dbReference type="InterPro" id="IPR036565">
    <property type="entry name" value="Mur-like_cat_sf"/>
</dbReference>
<evidence type="ECO:0000259" key="19">
    <source>
        <dbReference type="Pfam" id="PF02875"/>
    </source>
</evidence>
<dbReference type="Gene3D" id="3.40.50.720">
    <property type="entry name" value="NAD(P)-binding Rossmann-like Domain"/>
    <property type="match status" value="1"/>
</dbReference>
<comment type="similarity">
    <text evidence="4 17">Belongs to the MurCDEF family.</text>
</comment>
<evidence type="ECO:0000256" key="17">
    <source>
        <dbReference type="HAMAP-Rule" id="MF_00639"/>
    </source>
</evidence>
<evidence type="ECO:0000256" key="18">
    <source>
        <dbReference type="RuleBase" id="RU003664"/>
    </source>
</evidence>
<sequence>MSQKILVAGSGKSGIAASRMILKTGDEVVLYDSNDALKEDELLSGFGKADKISLILGELKKEDLKDITLCVISPGIGLDAPFVSVLKEGNIPIWSEIQLAYHHAKGKLAAITGTNGKTTTTALTGEIMKAFYDDVYVVGNIGIPYTDEALKTTEDSVTVAEVSSFQLETITDFRPDVSAILNITPDHLNRHKTMECYIEVKESITVNQTENDCCILNYDDPVLREFGEHMKPRAIYFSSRKPLKEGYCMDGDFIIRNHDGRREEIVNIHELNLLGRHNHENVMAAIAIASELNVPMEVIKKAVCEFQAVEHRIEFVAEKAGVKYYNDSKGTNPDAAIQAVKAMPGPTILIAGGYDKNSEYDEWIESFDGKVKYMVLLGQTREKIAECAAKHGFTNVMYAEDMQEAVRVCASYANMGDYVLLSPACASWGMFKCYEERGEIFKECVRSL</sequence>
<feature type="binding site" evidence="17">
    <location>
        <begin position="113"/>
        <end position="119"/>
    </location>
    <ligand>
        <name>ATP</name>
        <dbReference type="ChEBI" id="CHEBI:30616"/>
    </ligand>
</feature>
<dbReference type="InterPro" id="IPR004101">
    <property type="entry name" value="Mur_ligase_C"/>
</dbReference>
<dbReference type="HAMAP" id="MF_00639">
    <property type="entry name" value="MurD"/>
    <property type="match status" value="1"/>
</dbReference>
<dbReference type="GO" id="GO:0008360">
    <property type="term" value="P:regulation of cell shape"/>
    <property type="evidence" value="ECO:0007669"/>
    <property type="project" value="UniProtKB-KW"/>
</dbReference>
<dbReference type="UniPathway" id="UPA00219"/>
<dbReference type="Pfam" id="PF21799">
    <property type="entry name" value="MurD-like_N"/>
    <property type="match status" value="1"/>
</dbReference>
<evidence type="ECO:0000256" key="4">
    <source>
        <dbReference type="ARBA" id="ARBA00010416"/>
    </source>
</evidence>
<evidence type="ECO:0000313" key="24">
    <source>
        <dbReference type="Proteomes" id="UP001419084"/>
    </source>
</evidence>
<dbReference type="GO" id="GO:0008764">
    <property type="term" value="F:UDP-N-acetylmuramoylalanine-D-glutamate ligase activity"/>
    <property type="evidence" value="ECO:0007669"/>
    <property type="project" value="UniProtKB-UniRule"/>
</dbReference>
<dbReference type="OrthoDB" id="9809796at2"/>
<dbReference type="RefSeq" id="WP_117417909.1">
    <property type="nucleotide sequence ID" value="NZ_BRPJ01000037.1"/>
</dbReference>
<evidence type="ECO:0000256" key="14">
    <source>
        <dbReference type="ARBA" id="ARBA00030398"/>
    </source>
</evidence>
<evidence type="ECO:0000256" key="8">
    <source>
        <dbReference type="ARBA" id="ARBA00022598"/>
    </source>
</evidence>
<comment type="subcellular location">
    <subcellularLocation>
        <location evidence="2 17 18">Cytoplasm</location>
    </subcellularLocation>
</comment>
<keyword evidence="8 17" id="KW-0436">Ligase</keyword>
<dbReference type="SUPFAM" id="SSF53623">
    <property type="entry name" value="MurD-like peptide ligases, catalytic domain"/>
    <property type="match status" value="1"/>
</dbReference>
<feature type="domain" description="Mur ligase central" evidence="20">
    <location>
        <begin position="111"/>
        <end position="289"/>
    </location>
</feature>
<dbReference type="Proteomes" id="UP001419084">
    <property type="component" value="Unassembled WGS sequence"/>
</dbReference>
<evidence type="ECO:0000256" key="16">
    <source>
        <dbReference type="ARBA" id="ARBA00047632"/>
    </source>
</evidence>
<evidence type="ECO:0000256" key="12">
    <source>
        <dbReference type="ARBA" id="ARBA00022984"/>
    </source>
</evidence>
<keyword evidence="11 17" id="KW-0133">Cell shape</keyword>
<gene>
    <name evidence="17 22" type="primary">murD</name>
    <name evidence="22" type="ORF">DS742_15615</name>
    <name evidence="21" type="ORF">LAD12857_23920</name>
</gene>
<evidence type="ECO:0000256" key="2">
    <source>
        <dbReference type="ARBA" id="ARBA00004496"/>
    </source>
</evidence>
<dbReference type="InterPro" id="IPR036615">
    <property type="entry name" value="Mur_ligase_C_dom_sf"/>
</dbReference>
<evidence type="ECO:0000256" key="7">
    <source>
        <dbReference type="ARBA" id="ARBA00022490"/>
    </source>
</evidence>
<name>A0A3E2NAQ1_9FIRM</name>
<comment type="function">
    <text evidence="1 17 18">Cell wall formation. Catalyzes the addition of glutamate to the nucleotide precursor UDP-N-acetylmuramoyl-L-alanine (UMA).</text>
</comment>